<accession>A0A655R539</accession>
<name>A0A655R539_VIBCL</name>
<evidence type="ECO:0000313" key="2">
    <source>
        <dbReference type="Proteomes" id="UP000044806"/>
    </source>
</evidence>
<organism evidence="1 2">
    <name type="scientific">Vibrio cholerae</name>
    <dbReference type="NCBI Taxonomy" id="666"/>
    <lineage>
        <taxon>Bacteria</taxon>
        <taxon>Pseudomonadati</taxon>
        <taxon>Pseudomonadota</taxon>
        <taxon>Gammaproteobacteria</taxon>
        <taxon>Vibrionales</taxon>
        <taxon>Vibrionaceae</taxon>
        <taxon>Vibrio</taxon>
    </lineage>
</organism>
<sequence length="53" mass="6256">MTRIWISTVKSVSAVSFRLFYLSGWWRKDEPHAKSRWLVEFIGFGFIHRLGVG</sequence>
<reference evidence="1 2" key="1">
    <citation type="submission" date="2015-07" db="EMBL/GenBank/DDBJ databases">
        <authorList>
            <consortium name="Pathogen Informatics"/>
        </authorList>
    </citation>
    <scope>NUCLEOTIDE SEQUENCE [LARGE SCALE GENOMIC DNA]</scope>
    <source>
        <strain evidence="1 2">A51</strain>
    </source>
</reference>
<dbReference type="Proteomes" id="UP000044806">
    <property type="component" value="Unassembled WGS sequence"/>
</dbReference>
<protein>
    <submittedName>
        <fullName evidence="1">Uncharacterized protein</fullName>
    </submittedName>
</protein>
<evidence type="ECO:0000313" key="1">
    <source>
        <dbReference type="EMBL" id="CSA83339.1"/>
    </source>
</evidence>
<dbReference type="AlphaFoldDB" id="A0A655R539"/>
<dbReference type="EMBL" id="CWOW01000013">
    <property type="protein sequence ID" value="CSA83339.1"/>
    <property type="molecule type" value="Genomic_DNA"/>
</dbReference>
<gene>
    <name evidence="1" type="ORF">ERS013165_02536</name>
</gene>
<proteinExistence type="predicted"/>